<dbReference type="Proteomes" id="UP000245946">
    <property type="component" value="Unassembled WGS sequence"/>
</dbReference>
<protein>
    <submittedName>
        <fullName evidence="2">Uncharacterized protein</fullName>
    </submittedName>
</protein>
<accession>A0A316YZR2</accession>
<evidence type="ECO:0000256" key="1">
    <source>
        <dbReference type="SAM" id="MobiDB-lite"/>
    </source>
</evidence>
<sequence length="245" mass="26257">MLAACCVRQVCLLARHRTGPSHAAAWPAEAGADLLHWAHLLVKRLAGALGHARCDNADRYAHVRGTRDLRQAGTPSSSSGMEAEASGSAPSQRFMLVIPLQVECSSRVRTPQWQFLLERGRMRVRAALPRNGRRGGRAARRPRGARCTLETLTLAETISACTPGLRTRHKCRCATTAMADGSAHTALSERRMDRRRGASARGRASARAAPAGGGAAMMMRPAEAQAAAEAALGPLLLSWRTQQPS</sequence>
<evidence type="ECO:0000313" key="2">
    <source>
        <dbReference type="EMBL" id="PWN94701.1"/>
    </source>
</evidence>
<dbReference type="EMBL" id="KZ819310">
    <property type="protein sequence ID" value="PWN94701.1"/>
    <property type="molecule type" value="Genomic_DNA"/>
</dbReference>
<dbReference type="GeneID" id="37266857"/>
<reference evidence="2 3" key="1">
    <citation type="journal article" date="2018" name="Mol. Biol. Evol.">
        <title>Broad Genomic Sampling Reveals a Smut Pathogenic Ancestry of the Fungal Clade Ustilaginomycotina.</title>
        <authorList>
            <person name="Kijpornyongpan T."/>
            <person name="Mondo S.J."/>
            <person name="Barry K."/>
            <person name="Sandor L."/>
            <person name="Lee J."/>
            <person name="Lipzen A."/>
            <person name="Pangilinan J."/>
            <person name="LaButti K."/>
            <person name="Hainaut M."/>
            <person name="Henrissat B."/>
            <person name="Grigoriev I.V."/>
            <person name="Spatafora J.W."/>
            <person name="Aime M.C."/>
        </authorList>
    </citation>
    <scope>NUCLEOTIDE SEQUENCE [LARGE SCALE GENOMIC DNA]</scope>
    <source>
        <strain evidence="2 3">MCA 4186</strain>
    </source>
</reference>
<proteinExistence type="predicted"/>
<dbReference type="AlphaFoldDB" id="A0A316YZR2"/>
<keyword evidence="3" id="KW-1185">Reference proteome</keyword>
<dbReference type="RefSeq" id="XP_025594980.1">
    <property type="nucleotide sequence ID" value="XM_025739311.1"/>
</dbReference>
<feature type="compositionally biased region" description="Low complexity" evidence="1">
    <location>
        <begin position="75"/>
        <end position="87"/>
    </location>
</feature>
<feature type="compositionally biased region" description="Low complexity" evidence="1">
    <location>
        <begin position="199"/>
        <end position="213"/>
    </location>
</feature>
<feature type="region of interest" description="Disordered" evidence="1">
    <location>
        <begin position="65"/>
        <end position="87"/>
    </location>
</feature>
<feature type="compositionally biased region" description="Basic and acidic residues" evidence="1">
    <location>
        <begin position="187"/>
        <end position="196"/>
    </location>
</feature>
<evidence type="ECO:0000313" key="3">
    <source>
        <dbReference type="Proteomes" id="UP000245946"/>
    </source>
</evidence>
<name>A0A316YZR2_9BASI</name>
<gene>
    <name evidence="2" type="ORF">FA09DRAFT_173881</name>
</gene>
<organism evidence="2 3">
    <name type="scientific">Tilletiopsis washingtonensis</name>
    <dbReference type="NCBI Taxonomy" id="58919"/>
    <lineage>
        <taxon>Eukaryota</taxon>
        <taxon>Fungi</taxon>
        <taxon>Dikarya</taxon>
        <taxon>Basidiomycota</taxon>
        <taxon>Ustilaginomycotina</taxon>
        <taxon>Exobasidiomycetes</taxon>
        <taxon>Entylomatales</taxon>
        <taxon>Entylomatales incertae sedis</taxon>
        <taxon>Tilletiopsis</taxon>
    </lineage>
</organism>
<feature type="region of interest" description="Disordered" evidence="1">
    <location>
        <begin position="184"/>
        <end position="213"/>
    </location>
</feature>